<keyword evidence="7" id="KW-1185">Reference proteome</keyword>
<organism evidence="6 7">
    <name type="scientific">Gossypium anomalum</name>
    <dbReference type="NCBI Taxonomy" id="47600"/>
    <lineage>
        <taxon>Eukaryota</taxon>
        <taxon>Viridiplantae</taxon>
        <taxon>Streptophyta</taxon>
        <taxon>Embryophyta</taxon>
        <taxon>Tracheophyta</taxon>
        <taxon>Spermatophyta</taxon>
        <taxon>Magnoliopsida</taxon>
        <taxon>eudicotyledons</taxon>
        <taxon>Gunneridae</taxon>
        <taxon>Pentapetalae</taxon>
        <taxon>rosids</taxon>
        <taxon>malvids</taxon>
        <taxon>Malvales</taxon>
        <taxon>Malvaceae</taxon>
        <taxon>Malvoideae</taxon>
        <taxon>Gossypium</taxon>
    </lineage>
</organism>
<keyword evidence="2" id="KW-0349">Heme</keyword>
<dbReference type="EMBL" id="JAHUZN010000001">
    <property type="protein sequence ID" value="KAG8502821.1"/>
    <property type="molecule type" value="Genomic_DNA"/>
</dbReference>
<dbReference type="Pfam" id="PF00067">
    <property type="entry name" value="p450"/>
    <property type="match status" value="1"/>
</dbReference>
<dbReference type="AlphaFoldDB" id="A0A8J6DBT5"/>
<name>A0A8J6DBT5_9ROSI</name>
<dbReference type="GO" id="GO:0004497">
    <property type="term" value="F:monooxygenase activity"/>
    <property type="evidence" value="ECO:0007669"/>
    <property type="project" value="InterPro"/>
</dbReference>
<sequence>MRGERERFRLRSPSSQASIVDLTPPRAVADSSPYSDANLVWCPLNELCCEDFGTVEAQRSSLRPEITVLIRELDGRERDKPLDNALMMRQCALMASIWGVEQMVPEASRSCCSAGVNGSAGLVKTLKAKKPSPRLPPGPWKLPLIGNIHQLAAVSLPHFTLRNLALNFGPLMHLQLGEVSTVVISSPEFAEEAMRKNDIIFASSYWRHLRKICVTELLSAQRVRSFRRVREEMVSNLIKTISSSQGSPINLSDQIFSLTYRITAAMAFASKCSEEEKFKFIITKVAELSTGLTLADFFPSIKAVEVISGIRPKLEKLHGEADRILENIISEHKARRVEGNGSGEDEKDIVDMLLDLQQHGNLDFPLSSNNIKSVILDMFAAGSETSSIAVEWAMSQLLKNPSLMEKATAEVRQVFNGNGYVDEAQFGELKFLKLVIKETLRLHNPVPLIPRECRENCKLGGYDIPANTKVLINSWAIARDSRYWSEPDNFNPERFLDSSLDYKGTDFQYIFRSAPEGGYVQA</sequence>
<dbReference type="InterPro" id="IPR002401">
    <property type="entry name" value="Cyt_P450_E_grp-I"/>
</dbReference>
<evidence type="ECO:0008006" key="8">
    <source>
        <dbReference type="Google" id="ProtNLM"/>
    </source>
</evidence>
<reference evidence="6 7" key="1">
    <citation type="journal article" date="2021" name="bioRxiv">
        <title>The Gossypium anomalum genome as a resource for cotton improvement and evolutionary analysis of hybrid incompatibility.</title>
        <authorList>
            <person name="Grover C.E."/>
            <person name="Yuan D."/>
            <person name="Arick M.A."/>
            <person name="Miller E.R."/>
            <person name="Hu G."/>
            <person name="Peterson D.G."/>
            <person name="Wendel J.F."/>
            <person name="Udall J.A."/>
        </authorList>
    </citation>
    <scope>NUCLEOTIDE SEQUENCE [LARGE SCALE GENOMIC DNA]</scope>
    <source>
        <strain evidence="6">JFW-Udall</strain>
        <tissue evidence="6">Leaf</tissue>
    </source>
</reference>
<keyword evidence="3" id="KW-0479">Metal-binding</keyword>
<keyword evidence="4" id="KW-0560">Oxidoreductase</keyword>
<evidence type="ECO:0000256" key="3">
    <source>
        <dbReference type="ARBA" id="ARBA00022723"/>
    </source>
</evidence>
<proteinExistence type="inferred from homology"/>
<evidence type="ECO:0000313" key="6">
    <source>
        <dbReference type="EMBL" id="KAG8502821.1"/>
    </source>
</evidence>
<evidence type="ECO:0000256" key="2">
    <source>
        <dbReference type="ARBA" id="ARBA00022617"/>
    </source>
</evidence>
<protein>
    <recommendedName>
        <fullName evidence="8">Cytochrome P450</fullName>
    </recommendedName>
</protein>
<gene>
    <name evidence="6" type="ORF">CXB51_000479</name>
</gene>
<dbReference type="PRINTS" id="PR00463">
    <property type="entry name" value="EP450I"/>
</dbReference>
<comment type="caution">
    <text evidence="6">The sequence shown here is derived from an EMBL/GenBank/DDBJ whole genome shotgun (WGS) entry which is preliminary data.</text>
</comment>
<dbReference type="InterPro" id="IPR036396">
    <property type="entry name" value="Cyt_P450_sf"/>
</dbReference>
<dbReference type="Proteomes" id="UP000701853">
    <property type="component" value="Chromosome 1"/>
</dbReference>
<dbReference type="SUPFAM" id="SSF48264">
    <property type="entry name" value="Cytochrome P450"/>
    <property type="match status" value="1"/>
</dbReference>
<evidence type="ECO:0000256" key="4">
    <source>
        <dbReference type="ARBA" id="ARBA00023002"/>
    </source>
</evidence>
<keyword evidence="5" id="KW-0408">Iron</keyword>
<dbReference type="GO" id="GO:0005506">
    <property type="term" value="F:iron ion binding"/>
    <property type="evidence" value="ECO:0007669"/>
    <property type="project" value="InterPro"/>
</dbReference>
<dbReference type="Gene3D" id="1.10.630.10">
    <property type="entry name" value="Cytochrome P450"/>
    <property type="match status" value="1"/>
</dbReference>
<accession>A0A8J6DBT5</accession>
<dbReference type="GO" id="GO:0016705">
    <property type="term" value="F:oxidoreductase activity, acting on paired donors, with incorporation or reduction of molecular oxygen"/>
    <property type="evidence" value="ECO:0007669"/>
    <property type="project" value="InterPro"/>
</dbReference>
<evidence type="ECO:0000256" key="1">
    <source>
        <dbReference type="ARBA" id="ARBA00010617"/>
    </source>
</evidence>
<evidence type="ECO:0000313" key="7">
    <source>
        <dbReference type="Proteomes" id="UP000701853"/>
    </source>
</evidence>
<evidence type="ECO:0000256" key="5">
    <source>
        <dbReference type="ARBA" id="ARBA00023004"/>
    </source>
</evidence>
<dbReference type="PANTHER" id="PTHR47955:SF8">
    <property type="entry name" value="CYTOCHROME P450 71D11-LIKE"/>
    <property type="match status" value="1"/>
</dbReference>
<dbReference type="InterPro" id="IPR001128">
    <property type="entry name" value="Cyt_P450"/>
</dbReference>
<dbReference type="PANTHER" id="PTHR47955">
    <property type="entry name" value="CYTOCHROME P450 FAMILY 71 PROTEIN"/>
    <property type="match status" value="1"/>
</dbReference>
<dbReference type="OrthoDB" id="1470350at2759"/>
<comment type="similarity">
    <text evidence="1">Belongs to the cytochrome P450 family.</text>
</comment>
<dbReference type="GO" id="GO:0020037">
    <property type="term" value="F:heme binding"/>
    <property type="evidence" value="ECO:0007669"/>
    <property type="project" value="InterPro"/>
</dbReference>